<evidence type="ECO:0000256" key="3">
    <source>
        <dbReference type="ARBA" id="ARBA00022723"/>
    </source>
</evidence>
<keyword evidence="2 6" id="KW-0349">Heme</keyword>
<dbReference type="SUPFAM" id="SSF50952">
    <property type="entry name" value="Soluble quinoprotein glucose dehydrogenase"/>
    <property type="match status" value="1"/>
</dbReference>
<dbReference type="InterPro" id="IPR011041">
    <property type="entry name" value="Quinoprot_gluc/sorb_DH_b-prop"/>
</dbReference>
<evidence type="ECO:0000256" key="1">
    <source>
        <dbReference type="ARBA" id="ARBA00022448"/>
    </source>
</evidence>
<keyword evidence="9" id="KW-1185">Reference proteome</keyword>
<keyword evidence="1" id="KW-0813">Transport</keyword>
<geneLocation type="plasmid" evidence="8 9">
    <name>pROLI127</name>
</geneLocation>
<keyword evidence="8" id="KW-0614">Plasmid</keyword>
<evidence type="ECO:0000256" key="6">
    <source>
        <dbReference type="PROSITE-ProRule" id="PRU00433"/>
    </source>
</evidence>
<proteinExistence type="predicted"/>
<dbReference type="PROSITE" id="PS51257">
    <property type="entry name" value="PROKAR_LIPOPROTEIN"/>
    <property type="match status" value="1"/>
</dbReference>
<evidence type="ECO:0000259" key="7">
    <source>
        <dbReference type="PROSITE" id="PS51007"/>
    </source>
</evidence>
<dbReference type="InterPro" id="IPR012938">
    <property type="entry name" value="Glc/Sorbosone_DH"/>
</dbReference>
<keyword evidence="3 6" id="KW-0479">Metal-binding</keyword>
<dbReference type="InterPro" id="IPR002327">
    <property type="entry name" value="Cyt_c_1A/1B"/>
</dbReference>
<evidence type="ECO:0000313" key="8">
    <source>
        <dbReference type="EMBL" id="WVX51475.1"/>
    </source>
</evidence>
<dbReference type="PRINTS" id="PR00604">
    <property type="entry name" value="CYTCHRMECIAB"/>
</dbReference>
<dbReference type="Proteomes" id="UP001318682">
    <property type="component" value="Plasmid pROLI127"/>
</dbReference>
<dbReference type="InterPro" id="IPR036909">
    <property type="entry name" value="Cyt_c-like_dom_sf"/>
</dbReference>
<dbReference type="InterPro" id="IPR009056">
    <property type="entry name" value="Cyt_c-like_dom"/>
</dbReference>
<organism evidence="8 9">
    <name type="scientific">Roseobacter fucihabitans</name>
    <dbReference type="NCBI Taxonomy" id="1537242"/>
    <lineage>
        <taxon>Bacteria</taxon>
        <taxon>Pseudomonadati</taxon>
        <taxon>Pseudomonadota</taxon>
        <taxon>Alphaproteobacteria</taxon>
        <taxon>Rhodobacterales</taxon>
        <taxon>Roseobacteraceae</taxon>
        <taxon>Roseobacter</taxon>
    </lineage>
</organism>
<sequence length="564" mass="62579">MKRRLVLIVTLLFVVACVGLGSLGVGYLGHREKIEPIFGLGERIITRGRRDLGLPTETHVMVGRIETTYLTLRGKVYLMPDQEFRVGGALALWNDDVIVQHSRGTILVLDEEKGLIKTDLAVPENGLEAYIRLAADKYPDQIAKDYAVRYNDLEFIDSPAFRGFLSSYTFIDVENECYRSRISKLDIPRSVTSIYDLTASAGDWEIIYDSSPCLEFNDTRELLVGYMAGGRLAFKEPNIVYLGNGEYHREGLYRPDSGIQSDDSDYGKTIEINLTTGQSRHYSKGHRNLQGVALDSQGRLWTTEHGMRGGDELNLIVDQENYGWPLENLGTLYSGIPAPTEGRVGRHEIYRGPVYAWLPSAAVSSLALVEGFHETWDGDLLIGSLRERTLFRARIKDDQIVFLETIPIGQRIRDVMQVGPKKLALWLDTEEVVILETEPRVDPLTDLVIRLTEKGMAADMAETARDVLTGCNECHSYEENVHGAGPSLHNVAGRRIASTAFANYSTSLRGTTGVWDAQSLTTYLTDPEVFAPGTAMAGLGVGNPEIASAVAAAFEELYAPVEYE</sequence>
<accession>A0ABZ2C2F2</accession>
<gene>
    <name evidence="8" type="ORF">ROLI_045770</name>
</gene>
<dbReference type="Gene3D" id="1.10.760.10">
    <property type="entry name" value="Cytochrome c-like domain"/>
    <property type="match status" value="1"/>
</dbReference>
<evidence type="ECO:0000313" key="9">
    <source>
        <dbReference type="Proteomes" id="UP001318682"/>
    </source>
</evidence>
<dbReference type="Gene3D" id="2.120.10.30">
    <property type="entry name" value="TolB, C-terminal domain"/>
    <property type="match status" value="1"/>
</dbReference>
<evidence type="ECO:0000256" key="5">
    <source>
        <dbReference type="ARBA" id="ARBA00023004"/>
    </source>
</evidence>
<keyword evidence="5 6" id="KW-0408">Iron</keyword>
<reference evidence="8 9" key="1">
    <citation type="submission" date="2024-01" db="EMBL/GenBank/DDBJ databases">
        <title>Roseobacter fucihabitans sp. nov., isolated from the brown alga Fucus spiralis.</title>
        <authorList>
            <person name="Hahnke S."/>
            <person name="Berger M."/>
            <person name="Schlingloff A."/>
            <person name="Athale I."/>
            <person name="Neumann-Schaal M."/>
            <person name="Adenaya A."/>
            <person name="Poehlein A."/>
            <person name="Daniel R."/>
            <person name="Pertersen J."/>
            <person name="Brinkhoff T."/>
        </authorList>
    </citation>
    <scope>NUCLEOTIDE SEQUENCE [LARGE SCALE GENOMIC DNA]</scope>
    <source>
        <strain evidence="8 9">B14</strain>
        <plasmid evidence="8 9">pROLI127</plasmid>
    </source>
</reference>
<dbReference type="PROSITE" id="PS51007">
    <property type="entry name" value="CYTC"/>
    <property type="match status" value="1"/>
</dbReference>
<name>A0ABZ2C2F2_9RHOB</name>
<dbReference type="InterPro" id="IPR011042">
    <property type="entry name" value="6-blade_b-propeller_TolB-like"/>
</dbReference>
<keyword evidence="4" id="KW-0249">Electron transport</keyword>
<feature type="domain" description="Cytochrome c" evidence="7">
    <location>
        <begin position="458"/>
        <end position="558"/>
    </location>
</feature>
<evidence type="ECO:0000256" key="2">
    <source>
        <dbReference type="ARBA" id="ARBA00022617"/>
    </source>
</evidence>
<dbReference type="Pfam" id="PF07995">
    <property type="entry name" value="GSDH"/>
    <property type="match status" value="1"/>
</dbReference>
<protein>
    <recommendedName>
        <fullName evidence="7">Cytochrome c domain-containing protein</fullName>
    </recommendedName>
</protein>
<evidence type="ECO:0000256" key="4">
    <source>
        <dbReference type="ARBA" id="ARBA00022982"/>
    </source>
</evidence>
<dbReference type="EMBL" id="CP143424">
    <property type="protein sequence ID" value="WVX51475.1"/>
    <property type="molecule type" value="Genomic_DNA"/>
</dbReference>
<dbReference type="SUPFAM" id="SSF46626">
    <property type="entry name" value="Cytochrome c"/>
    <property type="match status" value="1"/>
</dbReference>